<dbReference type="PANTHER" id="PTHR30632:SF16">
    <property type="entry name" value="MOLYBDATE_TUNGSTATE-BINDING PROTEIN WTPA"/>
    <property type="match status" value="1"/>
</dbReference>
<dbReference type="GO" id="GO:0015689">
    <property type="term" value="P:molybdate ion transport"/>
    <property type="evidence" value="ECO:0007669"/>
    <property type="project" value="TreeGrafter"/>
</dbReference>
<dbReference type="Proteomes" id="UP001451606">
    <property type="component" value="Chromosome"/>
</dbReference>
<dbReference type="Pfam" id="PF13531">
    <property type="entry name" value="SBP_bac_11"/>
    <property type="match status" value="1"/>
</dbReference>
<dbReference type="EMBL" id="CP133772">
    <property type="protein sequence ID" value="WYY00954.1"/>
    <property type="molecule type" value="Genomic_DNA"/>
</dbReference>
<keyword evidence="3" id="KW-1185">Reference proteome</keyword>
<dbReference type="GeneID" id="95968285"/>
<dbReference type="AlphaFoldDB" id="A0AAX4NHV2"/>
<evidence type="ECO:0000313" key="2">
    <source>
        <dbReference type="EMBL" id="WYY00954.1"/>
    </source>
</evidence>
<dbReference type="KEGG" id="omr:OXIME_001547"/>
<gene>
    <name evidence="2" type="ORF">OXIME_001547</name>
</gene>
<evidence type="ECO:0000256" key="1">
    <source>
        <dbReference type="ARBA" id="ARBA00009438"/>
    </source>
</evidence>
<sequence>MRKSYALITAVLVAIVVTLSIAVFDSGLFGNNSDELITYSADAYVQETNYLLRGYHNVSGVNVEPDKGGGSYTDAREISQNDPANVFISVALNSYDRSYLGPRYSGWAIAFASDSLVIAYSAASEQNSSAASIIEQFHSAYTANSTALYKGAFMNLTSGKVKVGISNPNSDPAGFRAWISLEIAGYEYDNGNRSYFEIRMSQNRGNVSATSAADLVSPLLEGDIQFLYIYRSAAIAKGLHYISLPPELNFGNGGLASFYVQFNYTLATGVITGSPIYLYITALANNSNAASADGFVSYVVNNNNNLTKFGLIPLKTSILFTNVTVPSWLLPLQESGKLKIGGAID</sequence>
<protein>
    <submittedName>
        <fullName evidence="2">Substrate-binding domain-containing protein</fullName>
    </submittedName>
</protein>
<comment type="similarity">
    <text evidence="1">Belongs to the bacterial solute-binding protein 1 family. WtpA subfamily.</text>
</comment>
<proteinExistence type="inferred from homology"/>
<dbReference type="Gene3D" id="3.40.190.10">
    <property type="entry name" value="Periplasmic binding protein-like II"/>
    <property type="match status" value="1"/>
</dbReference>
<name>A0AAX4NHV2_9ARCH</name>
<dbReference type="RefSeq" id="WP_393971278.1">
    <property type="nucleotide sequence ID" value="NZ_CP133772.1"/>
</dbReference>
<reference evidence="2 3" key="1">
    <citation type="submission" date="2023-09" db="EMBL/GenBank/DDBJ databases">
        <authorList>
            <person name="Golyshina O.V."/>
            <person name="Lunev E.A."/>
            <person name="Bargiela R."/>
            <person name="Gaines M.C."/>
            <person name="Daum B."/>
            <person name="Bale N.J."/>
            <person name="Koenen M."/>
            <person name="Sinninghe Damst J.S."/>
            <person name="Yakimov M."/>
            <person name="Golyshin P.N."/>
        </authorList>
    </citation>
    <scope>NUCLEOTIDE SEQUENCE [LARGE SCALE GENOMIC DNA]</scope>
    <source>
        <strain evidence="2 3">M1</strain>
    </source>
</reference>
<dbReference type="InterPro" id="IPR050682">
    <property type="entry name" value="ModA/WtpA"/>
</dbReference>
<accession>A0AAX4NHV2</accession>
<organism evidence="2 3">
    <name type="scientific">Oxyplasma meridianum</name>
    <dbReference type="NCBI Taxonomy" id="3073602"/>
    <lineage>
        <taxon>Archaea</taxon>
        <taxon>Methanobacteriati</taxon>
        <taxon>Thermoplasmatota</taxon>
        <taxon>Thermoplasmata</taxon>
        <taxon>Thermoplasmatales</taxon>
        <taxon>Thermoplasmataceae</taxon>
        <taxon>Oxyplasma</taxon>
    </lineage>
</organism>
<dbReference type="GO" id="GO:0030973">
    <property type="term" value="F:molybdate ion binding"/>
    <property type="evidence" value="ECO:0007669"/>
    <property type="project" value="TreeGrafter"/>
</dbReference>
<dbReference type="SUPFAM" id="SSF53850">
    <property type="entry name" value="Periplasmic binding protein-like II"/>
    <property type="match status" value="1"/>
</dbReference>
<dbReference type="PANTHER" id="PTHR30632">
    <property type="entry name" value="MOLYBDATE-BINDING PERIPLASMIC PROTEIN"/>
    <property type="match status" value="1"/>
</dbReference>
<evidence type="ECO:0000313" key="3">
    <source>
        <dbReference type="Proteomes" id="UP001451606"/>
    </source>
</evidence>